<dbReference type="SUPFAM" id="SSF52540">
    <property type="entry name" value="P-loop containing nucleoside triphosphate hydrolases"/>
    <property type="match status" value="1"/>
</dbReference>
<gene>
    <name evidence="6" type="ORF">METZ01_LOCUS11523</name>
</gene>
<dbReference type="PANTHER" id="PTHR43087">
    <property type="entry name" value="LYSINE/ARGININE/ORNITHINE TRANSPORT SYSTEM KINASE"/>
    <property type="match status" value="1"/>
</dbReference>
<organism evidence="6">
    <name type="scientific">marine metagenome</name>
    <dbReference type="NCBI Taxonomy" id="408172"/>
    <lineage>
        <taxon>unclassified sequences</taxon>
        <taxon>metagenomes</taxon>
        <taxon>ecological metagenomes</taxon>
    </lineage>
</organism>
<evidence type="ECO:0000256" key="5">
    <source>
        <dbReference type="ARBA" id="ARBA00023186"/>
    </source>
</evidence>
<dbReference type="InterPro" id="IPR005129">
    <property type="entry name" value="GTPase_ArgK"/>
</dbReference>
<reference evidence="6" key="1">
    <citation type="submission" date="2018-05" db="EMBL/GenBank/DDBJ databases">
        <authorList>
            <person name="Lanie J.A."/>
            <person name="Ng W.-L."/>
            <person name="Kazmierczak K.M."/>
            <person name="Andrzejewski T.M."/>
            <person name="Davidsen T.M."/>
            <person name="Wayne K.J."/>
            <person name="Tettelin H."/>
            <person name="Glass J.I."/>
            <person name="Rusch D."/>
            <person name="Podicherti R."/>
            <person name="Tsui H.-C.T."/>
            <person name="Winkler M.E."/>
        </authorList>
    </citation>
    <scope>NUCLEOTIDE SEQUENCE</scope>
</reference>
<evidence type="ECO:0000256" key="1">
    <source>
        <dbReference type="ARBA" id="ARBA00009625"/>
    </source>
</evidence>
<dbReference type="Pfam" id="PF03308">
    <property type="entry name" value="MeaB"/>
    <property type="match status" value="1"/>
</dbReference>
<dbReference type="EMBL" id="UINC01000633">
    <property type="protein sequence ID" value="SUZ58669.1"/>
    <property type="molecule type" value="Genomic_DNA"/>
</dbReference>
<keyword evidence="2" id="KW-0547">Nucleotide-binding</keyword>
<dbReference type="InterPro" id="IPR027417">
    <property type="entry name" value="P-loop_NTPase"/>
</dbReference>
<dbReference type="AlphaFoldDB" id="A0A381NWS2"/>
<dbReference type="InterPro" id="IPR052040">
    <property type="entry name" value="GTPase/Isobutyryl-CoA_mutase"/>
</dbReference>
<dbReference type="PANTHER" id="PTHR43087:SF1">
    <property type="entry name" value="LAO_AO TRANSPORT SYSTEM ATPASE"/>
    <property type="match status" value="1"/>
</dbReference>
<dbReference type="NCBIfam" id="TIGR00750">
    <property type="entry name" value="lao"/>
    <property type="match status" value="1"/>
</dbReference>
<keyword evidence="4" id="KW-0342">GTP-binding</keyword>
<evidence type="ECO:0000256" key="3">
    <source>
        <dbReference type="ARBA" id="ARBA00022801"/>
    </source>
</evidence>
<dbReference type="Gene3D" id="3.40.50.300">
    <property type="entry name" value="P-loop containing nucleotide triphosphate hydrolases"/>
    <property type="match status" value="1"/>
</dbReference>
<evidence type="ECO:0000313" key="6">
    <source>
        <dbReference type="EMBL" id="SUZ58669.1"/>
    </source>
</evidence>
<keyword evidence="5" id="KW-0143">Chaperone</keyword>
<sequence>MDSTMLNSIRSNNHRELSRAISHIENDQDISPDYFIQLHPYIQQSIRIGITGPPGVGKSSLVDCLIPEILSQDKSVGVVAVDPTSPFSGGALLGDRIRMNRFYDNNDVYIRSMGSHQYLGGLAKKAQDVGDVIAASGKDIIIFETVGIGQAEHDVVKAVDLTVVVLMPGTGDEIQLMKAGLMEIADIFVINKTDKKGANRLAQTLQALLHSFSKPDSLEPPVINTIASTGEGVFDWYKLIEDHLKELDKRGILESKRLERHRERIRGLIQDRLLSKFWSSHRLEQLEKATQSVASIQSSPYEIAEEFLTAFENG</sequence>
<dbReference type="GO" id="GO:0005525">
    <property type="term" value="F:GTP binding"/>
    <property type="evidence" value="ECO:0007669"/>
    <property type="project" value="UniProtKB-KW"/>
</dbReference>
<keyword evidence="3" id="KW-0378">Hydrolase</keyword>
<name>A0A381NWS2_9ZZZZ</name>
<proteinExistence type="inferred from homology"/>
<dbReference type="GO" id="GO:0003924">
    <property type="term" value="F:GTPase activity"/>
    <property type="evidence" value="ECO:0007669"/>
    <property type="project" value="InterPro"/>
</dbReference>
<evidence type="ECO:0000256" key="4">
    <source>
        <dbReference type="ARBA" id="ARBA00023134"/>
    </source>
</evidence>
<protein>
    <recommendedName>
        <fullName evidence="7">AAA+ ATPase domain-containing protein</fullName>
    </recommendedName>
</protein>
<evidence type="ECO:0000256" key="2">
    <source>
        <dbReference type="ARBA" id="ARBA00022741"/>
    </source>
</evidence>
<evidence type="ECO:0008006" key="7">
    <source>
        <dbReference type="Google" id="ProtNLM"/>
    </source>
</evidence>
<comment type="similarity">
    <text evidence="1">Belongs to the SIMIBI class G3E GTPase family. ArgK/MeaB subfamily.</text>
</comment>
<accession>A0A381NWS2</accession>